<dbReference type="EMBL" id="KQ242131">
    <property type="protein sequence ID" value="KNC80597.1"/>
    <property type="molecule type" value="Genomic_DNA"/>
</dbReference>
<sequence length="123" mass="13913">MPRVKAHELRSKKPDELEAQLTQLKTELANLRVAKVTGGAASKLSNISVVRKSIATVLTVITQTRREHLRAHYKGKKYAPLDLRVKKTRAIRQRLSKADASRKTLSAQKKAMHFPMRKYAVKA</sequence>
<evidence type="ECO:0000256" key="1">
    <source>
        <dbReference type="ARBA" id="ARBA00009254"/>
    </source>
</evidence>
<dbReference type="eggNOG" id="KOG3436">
    <property type="taxonomic scope" value="Eukaryota"/>
</dbReference>
<dbReference type="InterPro" id="IPR018254">
    <property type="entry name" value="Ribosomal_uL29_CS"/>
</dbReference>
<comment type="similarity">
    <text evidence="1">Belongs to the universal ribosomal protein uL29 family.</text>
</comment>
<dbReference type="RefSeq" id="XP_014154499.1">
    <property type="nucleotide sequence ID" value="XM_014299024.1"/>
</dbReference>
<proteinExistence type="inferred from homology"/>
<dbReference type="SUPFAM" id="SSF46561">
    <property type="entry name" value="Ribosomal protein L29 (L29p)"/>
    <property type="match status" value="1"/>
</dbReference>
<keyword evidence="2 4" id="KW-0689">Ribosomal protein</keyword>
<dbReference type="InterPro" id="IPR045059">
    <property type="entry name" value="Ribosomal_uL29_euk"/>
</dbReference>
<dbReference type="InterPro" id="IPR001854">
    <property type="entry name" value="Ribosomal_uL29"/>
</dbReference>
<evidence type="ECO:0000313" key="4">
    <source>
        <dbReference type="EMBL" id="KNC80597.1"/>
    </source>
</evidence>
<dbReference type="GO" id="GO:0022625">
    <property type="term" value="C:cytosolic large ribosomal subunit"/>
    <property type="evidence" value="ECO:0007669"/>
    <property type="project" value="InterPro"/>
</dbReference>
<dbReference type="CDD" id="cd00427">
    <property type="entry name" value="Ribosomal_L29_HIP"/>
    <property type="match status" value="1"/>
</dbReference>
<dbReference type="PANTHER" id="PTHR45722">
    <property type="entry name" value="60S RIBOSOMAL PROTEIN L35"/>
    <property type="match status" value="1"/>
</dbReference>
<evidence type="ECO:0000256" key="2">
    <source>
        <dbReference type="ARBA" id="ARBA00022980"/>
    </source>
</evidence>
<dbReference type="AlphaFoldDB" id="A0A0L0FUV2"/>
<dbReference type="FunFam" id="1.10.287.310:FF:000002">
    <property type="entry name" value="60S ribosomal protein L35"/>
    <property type="match status" value="1"/>
</dbReference>
<organism evidence="4 5">
    <name type="scientific">Sphaeroforma arctica JP610</name>
    <dbReference type="NCBI Taxonomy" id="667725"/>
    <lineage>
        <taxon>Eukaryota</taxon>
        <taxon>Ichthyosporea</taxon>
        <taxon>Ichthyophonida</taxon>
        <taxon>Sphaeroforma</taxon>
    </lineage>
</organism>
<reference evidence="4 5" key="1">
    <citation type="submission" date="2011-02" db="EMBL/GenBank/DDBJ databases">
        <title>The Genome Sequence of Sphaeroforma arctica JP610.</title>
        <authorList>
            <consortium name="The Broad Institute Genome Sequencing Platform"/>
            <person name="Russ C."/>
            <person name="Cuomo C."/>
            <person name="Young S.K."/>
            <person name="Zeng Q."/>
            <person name="Gargeya S."/>
            <person name="Alvarado L."/>
            <person name="Berlin A."/>
            <person name="Chapman S.B."/>
            <person name="Chen Z."/>
            <person name="Freedman E."/>
            <person name="Gellesch M."/>
            <person name="Goldberg J."/>
            <person name="Griggs A."/>
            <person name="Gujja S."/>
            <person name="Heilman E."/>
            <person name="Heiman D."/>
            <person name="Howarth C."/>
            <person name="Mehta T."/>
            <person name="Neiman D."/>
            <person name="Pearson M."/>
            <person name="Roberts A."/>
            <person name="Saif S."/>
            <person name="Shea T."/>
            <person name="Shenoy N."/>
            <person name="Sisk P."/>
            <person name="Stolte C."/>
            <person name="Sykes S."/>
            <person name="White J."/>
            <person name="Yandava C."/>
            <person name="Burger G."/>
            <person name="Gray M.W."/>
            <person name="Holland P.W.H."/>
            <person name="King N."/>
            <person name="Lang F.B.F."/>
            <person name="Roger A.J."/>
            <person name="Ruiz-Trillo I."/>
            <person name="Haas B."/>
            <person name="Nusbaum C."/>
            <person name="Birren B."/>
        </authorList>
    </citation>
    <scope>NUCLEOTIDE SEQUENCE [LARGE SCALE GENOMIC DNA]</scope>
    <source>
        <strain evidence="4 5">JP610</strain>
    </source>
</reference>
<dbReference type="GO" id="GO:0003735">
    <property type="term" value="F:structural constituent of ribosome"/>
    <property type="evidence" value="ECO:0007669"/>
    <property type="project" value="InterPro"/>
</dbReference>
<dbReference type="InterPro" id="IPR036049">
    <property type="entry name" value="Ribosomal_uL29_sf"/>
</dbReference>
<dbReference type="Proteomes" id="UP000054560">
    <property type="component" value="Unassembled WGS sequence"/>
</dbReference>
<keyword evidence="3" id="KW-0687">Ribonucleoprotein</keyword>
<dbReference type="FunFam" id="6.10.250.3450:FF:000001">
    <property type="entry name" value="60S ribosomal protein L35"/>
    <property type="match status" value="1"/>
</dbReference>
<protein>
    <submittedName>
        <fullName evidence="4">60S ribosomal protein L35</fullName>
    </submittedName>
</protein>
<dbReference type="Gene3D" id="6.10.250.3450">
    <property type="match status" value="1"/>
</dbReference>
<dbReference type="GO" id="GO:0000463">
    <property type="term" value="P:maturation of LSU-rRNA from tricistronic rRNA transcript (SSU-rRNA, 5.8S rRNA, LSU-rRNA)"/>
    <property type="evidence" value="ECO:0007669"/>
    <property type="project" value="InterPro"/>
</dbReference>
<evidence type="ECO:0000256" key="3">
    <source>
        <dbReference type="ARBA" id="ARBA00023274"/>
    </source>
</evidence>
<dbReference type="PROSITE" id="PS00579">
    <property type="entry name" value="RIBOSOMAL_L29"/>
    <property type="match status" value="1"/>
</dbReference>
<dbReference type="NCBIfam" id="TIGR00012">
    <property type="entry name" value="L29"/>
    <property type="match status" value="1"/>
</dbReference>
<dbReference type="Pfam" id="PF00831">
    <property type="entry name" value="Ribosomal_L29"/>
    <property type="match status" value="1"/>
</dbReference>
<evidence type="ECO:0000313" key="5">
    <source>
        <dbReference type="Proteomes" id="UP000054560"/>
    </source>
</evidence>
<dbReference type="STRING" id="667725.A0A0L0FUV2"/>
<keyword evidence="5" id="KW-1185">Reference proteome</keyword>
<name>A0A0L0FUV2_9EUKA</name>
<dbReference type="HAMAP" id="MF_00374">
    <property type="entry name" value="Ribosomal_uL29"/>
    <property type="match status" value="1"/>
</dbReference>
<dbReference type="GO" id="GO:0006412">
    <property type="term" value="P:translation"/>
    <property type="evidence" value="ECO:0007669"/>
    <property type="project" value="InterPro"/>
</dbReference>
<dbReference type="GeneID" id="25907555"/>
<dbReference type="PANTHER" id="PTHR45722:SF2">
    <property type="entry name" value="LARGE RIBOSOMAL SUBUNIT PROTEIN UL29-RELATED"/>
    <property type="match status" value="1"/>
</dbReference>
<dbReference type="GO" id="GO:0003729">
    <property type="term" value="F:mRNA binding"/>
    <property type="evidence" value="ECO:0007669"/>
    <property type="project" value="TreeGrafter"/>
</dbReference>
<dbReference type="Gene3D" id="1.10.287.310">
    <property type="match status" value="1"/>
</dbReference>
<dbReference type="OrthoDB" id="528635at2759"/>
<gene>
    <name evidence="4" type="ORF">SARC_07051</name>
</gene>
<accession>A0A0L0FUV2</accession>